<dbReference type="Gene3D" id="3.50.50.60">
    <property type="entry name" value="FAD/NAD(P)-binding domain"/>
    <property type="match status" value="1"/>
</dbReference>
<evidence type="ECO:0000256" key="2">
    <source>
        <dbReference type="ARBA" id="ARBA00022630"/>
    </source>
</evidence>
<dbReference type="NCBIfam" id="NF046069">
    <property type="entry name" value="AkvoneHdxseRdmE"/>
    <property type="match status" value="1"/>
</dbReference>
<dbReference type="NCBIfam" id="NF046068">
    <property type="entry name" value="AkvoneHdxseDnrF"/>
    <property type="match status" value="1"/>
</dbReference>
<dbReference type="InterPro" id="IPR050641">
    <property type="entry name" value="RIFMO-like"/>
</dbReference>
<reference evidence="6 7" key="2">
    <citation type="submission" date="2019-08" db="EMBL/GenBank/DDBJ databases">
        <title>Amycolatopsis acidicola sp. nov., isolated from peat swamp forest soil.</title>
        <authorList>
            <person name="Srisuk N."/>
        </authorList>
    </citation>
    <scope>NUCLEOTIDE SEQUENCE [LARGE SCALE GENOMIC DNA]</scope>
    <source>
        <strain evidence="6 7">TBRC 6029</strain>
    </source>
</reference>
<dbReference type="Pfam" id="PF01494">
    <property type="entry name" value="FAD_binding_3"/>
    <property type="match status" value="1"/>
</dbReference>
<sequence length="539" mass="57802">MEEVDVLVVGAGLSGLTTSLFLAREGVRALTVERRSGTGLHPRAAGQTPRTMELYRWAGIESDVLGVSKRASQGLRITVAASLGGQVFHQVLEDMSVIDNSVAAATPWGMAGQDVVEPILLRRARELGAEMRYSTELVSFEQDEDGVTARLRPVDGEAYQVRARYLVGADGGRSPIRTALGIETEGIGVVGHSIGVVFEADLGDRMQPDVTDLYYLQHPRFTGALINTDVPGRFVFGTDYHPDRGEKPEDYTHDRLTELIRLATDLPGLEPEIRWVGAWEMAARIARRFGDGRVFLTGDAAKVTPPTGGMGGNTAVGDGHALAWRLAAVVRGEAGPGLLDSYEAERKPIAQMVVDTSLHNAKERLLPELDTSELGEPVDMNELALGFRYRSGAVLDTEDDQDASPTEDPNRPSGRPGFRAPHVPVTLDGVARSTVDIIGQGWVLLADGPGWSTAAREASERLGMTVVCAERGTGFGDPENLFAARYGLGRGGASLVRPDGIVAWRSRTAVEDPAGTLSAALAKLLCPAGHPHPVGRRER</sequence>
<feature type="domain" description="FAD-binding" evidence="5">
    <location>
        <begin position="3"/>
        <end position="356"/>
    </location>
</feature>
<dbReference type="PANTHER" id="PTHR43004:SF19">
    <property type="entry name" value="BINDING MONOOXYGENASE, PUTATIVE (JCVI)-RELATED"/>
    <property type="match status" value="1"/>
</dbReference>
<evidence type="ECO:0000313" key="7">
    <source>
        <dbReference type="Proteomes" id="UP000320011"/>
    </source>
</evidence>
<reference evidence="6 7" key="1">
    <citation type="submission" date="2019-07" db="EMBL/GenBank/DDBJ databases">
        <authorList>
            <person name="Duangmal K."/>
            <person name="Teo W.F.A."/>
        </authorList>
    </citation>
    <scope>NUCLEOTIDE SEQUENCE [LARGE SCALE GENOMIC DNA]</scope>
    <source>
        <strain evidence="6 7">TBRC 6029</strain>
    </source>
</reference>
<dbReference type="RefSeq" id="WP_144586576.1">
    <property type="nucleotide sequence ID" value="NZ_VJWX01000045.1"/>
</dbReference>
<proteinExistence type="predicted"/>
<protein>
    <submittedName>
        <fullName evidence="6">FAD-binding protein</fullName>
    </submittedName>
</protein>
<dbReference type="GO" id="GO:0016709">
    <property type="term" value="F:oxidoreductase activity, acting on paired donors, with incorporation or reduction of molecular oxygen, NAD(P)H as one donor, and incorporation of one atom of oxygen"/>
    <property type="evidence" value="ECO:0007669"/>
    <property type="project" value="UniProtKB-ARBA"/>
</dbReference>
<evidence type="ECO:0000313" key="6">
    <source>
        <dbReference type="EMBL" id="TVT57393.1"/>
    </source>
</evidence>
<comment type="cofactor">
    <cofactor evidence="1">
        <name>FAD</name>
        <dbReference type="ChEBI" id="CHEBI:57692"/>
    </cofactor>
</comment>
<evidence type="ECO:0000256" key="3">
    <source>
        <dbReference type="ARBA" id="ARBA00022827"/>
    </source>
</evidence>
<gene>
    <name evidence="6" type="ORF">FNH05_07385</name>
</gene>
<dbReference type="Pfam" id="PF21274">
    <property type="entry name" value="Rng_hyd_C"/>
    <property type="match status" value="1"/>
</dbReference>
<evidence type="ECO:0000259" key="5">
    <source>
        <dbReference type="Pfam" id="PF01494"/>
    </source>
</evidence>
<dbReference type="Gene3D" id="3.40.30.120">
    <property type="match status" value="1"/>
</dbReference>
<dbReference type="EMBL" id="VJWX01000045">
    <property type="protein sequence ID" value="TVT57393.1"/>
    <property type="molecule type" value="Genomic_DNA"/>
</dbReference>
<dbReference type="Gene3D" id="3.30.9.10">
    <property type="entry name" value="D-Amino Acid Oxidase, subunit A, domain 2"/>
    <property type="match status" value="1"/>
</dbReference>
<dbReference type="PRINTS" id="PR00420">
    <property type="entry name" value="RNGMNOXGNASE"/>
</dbReference>
<keyword evidence="2" id="KW-0285">Flavoprotein</keyword>
<evidence type="ECO:0000256" key="1">
    <source>
        <dbReference type="ARBA" id="ARBA00001974"/>
    </source>
</evidence>
<keyword evidence="7" id="KW-1185">Reference proteome</keyword>
<comment type="caution">
    <text evidence="6">The sequence shown here is derived from an EMBL/GenBank/DDBJ whole genome shotgun (WGS) entry which is preliminary data.</text>
</comment>
<evidence type="ECO:0000256" key="4">
    <source>
        <dbReference type="SAM" id="MobiDB-lite"/>
    </source>
</evidence>
<dbReference type="AlphaFoldDB" id="A0A558D8V7"/>
<dbReference type="OrthoDB" id="4246007at2"/>
<organism evidence="6 7">
    <name type="scientific">Amycolatopsis rhizosphaerae</name>
    <dbReference type="NCBI Taxonomy" id="2053003"/>
    <lineage>
        <taxon>Bacteria</taxon>
        <taxon>Bacillati</taxon>
        <taxon>Actinomycetota</taxon>
        <taxon>Actinomycetes</taxon>
        <taxon>Pseudonocardiales</taxon>
        <taxon>Pseudonocardiaceae</taxon>
        <taxon>Amycolatopsis</taxon>
    </lineage>
</organism>
<dbReference type="PANTHER" id="PTHR43004">
    <property type="entry name" value="TRK SYSTEM POTASSIUM UPTAKE PROTEIN"/>
    <property type="match status" value="1"/>
</dbReference>
<dbReference type="SUPFAM" id="SSF51905">
    <property type="entry name" value="FAD/NAD(P)-binding domain"/>
    <property type="match status" value="1"/>
</dbReference>
<name>A0A558D8V7_9PSEU</name>
<dbReference type="Proteomes" id="UP000320011">
    <property type="component" value="Unassembled WGS sequence"/>
</dbReference>
<dbReference type="GO" id="GO:0071949">
    <property type="term" value="F:FAD binding"/>
    <property type="evidence" value="ECO:0007669"/>
    <property type="project" value="InterPro"/>
</dbReference>
<keyword evidence="3" id="KW-0274">FAD</keyword>
<feature type="region of interest" description="Disordered" evidence="4">
    <location>
        <begin position="395"/>
        <end position="421"/>
    </location>
</feature>
<accession>A0A558D8V7</accession>
<dbReference type="InterPro" id="IPR036188">
    <property type="entry name" value="FAD/NAD-bd_sf"/>
</dbReference>
<dbReference type="InterPro" id="IPR002938">
    <property type="entry name" value="FAD-bd"/>
</dbReference>